<dbReference type="Pfam" id="PF00117">
    <property type="entry name" value="GATase"/>
    <property type="match status" value="1"/>
</dbReference>
<protein>
    <submittedName>
        <fullName evidence="2">Type 1 glutamine amidotransferase</fullName>
    </submittedName>
</protein>
<dbReference type="Proteomes" id="UP000617628">
    <property type="component" value="Unassembled WGS sequence"/>
</dbReference>
<evidence type="ECO:0000313" key="3">
    <source>
        <dbReference type="Proteomes" id="UP000617628"/>
    </source>
</evidence>
<evidence type="ECO:0000313" key="2">
    <source>
        <dbReference type="EMBL" id="MBK1877285.1"/>
    </source>
</evidence>
<dbReference type="InterPro" id="IPR044992">
    <property type="entry name" value="ChyE-like"/>
</dbReference>
<dbReference type="PROSITE" id="PS51273">
    <property type="entry name" value="GATASE_TYPE_1"/>
    <property type="match status" value="1"/>
</dbReference>
<dbReference type="InterPro" id="IPR029062">
    <property type="entry name" value="Class_I_gatase-like"/>
</dbReference>
<dbReference type="AlphaFoldDB" id="A0A934RTG8"/>
<accession>A0A934RTG8</accession>
<dbReference type="InterPro" id="IPR017926">
    <property type="entry name" value="GATASE"/>
</dbReference>
<evidence type="ECO:0000259" key="1">
    <source>
        <dbReference type="Pfam" id="PF00117"/>
    </source>
</evidence>
<comment type="caution">
    <text evidence="2">The sequence shown here is derived from an EMBL/GenBank/DDBJ whole genome shotgun (WGS) entry which is preliminary data.</text>
</comment>
<gene>
    <name evidence="2" type="ORF">JIN87_10420</name>
</gene>
<proteinExistence type="predicted"/>
<sequence length="251" mass="27295">MAKLLIVDPLDLALESEGGAPVWSSRSCFEASLGEMEGLVCHYTTAKDPELCRIALGADAVILGGSEESAWQDTVFNDHLLDLIAICKNGRIPLLAICYGSQLLGRALGGHVSRHPDGIELGAPAIRITEKGKRHPLFKGIQGGCIWSVETHNDAVMTLPPGCDLLASTDHTPVQAFSYGGLLTGVQFHPEMNGDDLRFLWEAFERKGFVDSVPEEYRRKIDACECDRILPILRNFAEMALASPSPRNAVL</sequence>
<dbReference type="GO" id="GO:0005829">
    <property type="term" value="C:cytosol"/>
    <property type="evidence" value="ECO:0007669"/>
    <property type="project" value="TreeGrafter"/>
</dbReference>
<dbReference type="CDD" id="cd01741">
    <property type="entry name" value="GATase1_1"/>
    <property type="match status" value="1"/>
</dbReference>
<organism evidence="2 3">
    <name type="scientific">Pelagicoccus mobilis</name>
    <dbReference type="NCBI Taxonomy" id="415221"/>
    <lineage>
        <taxon>Bacteria</taxon>
        <taxon>Pseudomonadati</taxon>
        <taxon>Verrucomicrobiota</taxon>
        <taxon>Opitutia</taxon>
        <taxon>Puniceicoccales</taxon>
        <taxon>Pelagicoccaceae</taxon>
        <taxon>Pelagicoccus</taxon>
    </lineage>
</organism>
<reference evidence="2" key="1">
    <citation type="submission" date="2021-01" db="EMBL/GenBank/DDBJ databases">
        <title>Modified the classification status of verrucomicrobia.</title>
        <authorList>
            <person name="Feng X."/>
        </authorList>
    </citation>
    <scope>NUCLEOTIDE SEQUENCE</scope>
    <source>
        <strain evidence="2">KCTC 13126</strain>
    </source>
</reference>
<feature type="domain" description="Glutamine amidotransferase" evidence="1">
    <location>
        <begin position="77"/>
        <end position="193"/>
    </location>
</feature>
<dbReference type="SUPFAM" id="SSF52317">
    <property type="entry name" value="Class I glutamine amidotransferase-like"/>
    <property type="match status" value="1"/>
</dbReference>
<dbReference type="RefSeq" id="WP_200355500.1">
    <property type="nucleotide sequence ID" value="NZ_JAENIL010000016.1"/>
</dbReference>
<keyword evidence="2" id="KW-0315">Glutamine amidotransferase</keyword>
<dbReference type="Gene3D" id="3.40.50.880">
    <property type="match status" value="1"/>
</dbReference>
<keyword evidence="3" id="KW-1185">Reference proteome</keyword>
<name>A0A934RTG8_9BACT</name>
<dbReference type="EMBL" id="JAENIL010000016">
    <property type="protein sequence ID" value="MBK1877285.1"/>
    <property type="molecule type" value="Genomic_DNA"/>
</dbReference>
<dbReference type="PANTHER" id="PTHR42695">
    <property type="entry name" value="GLUTAMINE AMIDOTRANSFERASE YLR126C-RELATED"/>
    <property type="match status" value="1"/>
</dbReference>
<dbReference type="PANTHER" id="PTHR42695:SF5">
    <property type="entry name" value="GLUTAMINE AMIDOTRANSFERASE YLR126C-RELATED"/>
    <property type="match status" value="1"/>
</dbReference>